<dbReference type="GO" id="GO:0019693">
    <property type="term" value="P:ribose phosphate metabolic process"/>
    <property type="evidence" value="ECO:0007669"/>
    <property type="project" value="TreeGrafter"/>
</dbReference>
<reference evidence="4 5" key="1">
    <citation type="submission" date="2024-01" db="EMBL/GenBank/DDBJ databases">
        <title>Comparative genomics of Cryptococcus and Kwoniella reveals pathogenesis evolution and contrasting modes of karyotype evolution via chromosome fusion or intercentromeric recombination.</title>
        <authorList>
            <person name="Coelho M.A."/>
            <person name="David-Palma M."/>
            <person name="Shea T."/>
            <person name="Bowers K."/>
            <person name="McGinley-Smith S."/>
            <person name="Mohammad A.W."/>
            <person name="Gnirke A."/>
            <person name="Yurkov A.M."/>
            <person name="Nowrousian M."/>
            <person name="Sun S."/>
            <person name="Cuomo C.A."/>
            <person name="Heitman J."/>
        </authorList>
    </citation>
    <scope>NUCLEOTIDE SEQUENCE [LARGE SCALE GENOMIC DNA]</scope>
    <source>
        <strain evidence="4 5">CBS 6074</strain>
    </source>
</reference>
<dbReference type="Pfam" id="PF00293">
    <property type="entry name" value="NUDIX"/>
    <property type="match status" value="1"/>
</dbReference>
<dbReference type="InterPro" id="IPR020476">
    <property type="entry name" value="Nudix_hydrolase"/>
</dbReference>
<proteinExistence type="inferred from homology"/>
<sequence length="262" mass="28440">MSNISQEADQLSGFDVQTCLPNFAEGDIPIFKEIEITKNDPWTHLSDATYIFPSPKDVKTGPEQGDMKQHRWKAIQRVTQGNTGVDSVAVAPIIIDEHGNLWTIVTAQIRIPPSTTGIVPQITSVVDFPAGLLDKNETPEEAAIRELREETGLTGKIDWKSPILATDAGMTGATAQLVTAICESSVSGTTHFDDDEKLISGKIPLCKLPESVEKYRSRGPDDSEIRTLMGPSLASFAMAIRLLSNNPVLLSSVLIGSNKNKE</sequence>
<evidence type="ECO:0000256" key="2">
    <source>
        <dbReference type="RuleBase" id="RU003476"/>
    </source>
</evidence>
<dbReference type="InterPro" id="IPR000086">
    <property type="entry name" value="NUDIX_hydrolase_dom"/>
</dbReference>
<organism evidence="4 5">
    <name type="scientific">Kwoniella dendrophila CBS 6074</name>
    <dbReference type="NCBI Taxonomy" id="1295534"/>
    <lineage>
        <taxon>Eukaryota</taxon>
        <taxon>Fungi</taxon>
        <taxon>Dikarya</taxon>
        <taxon>Basidiomycota</taxon>
        <taxon>Agaricomycotina</taxon>
        <taxon>Tremellomycetes</taxon>
        <taxon>Tremellales</taxon>
        <taxon>Cryptococcaceae</taxon>
        <taxon>Kwoniella</taxon>
    </lineage>
</organism>
<evidence type="ECO:0000259" key="3">
    <source>
        <dbReference type="PROSITE" id="PS51462"/>
    </source>
</evidence>
<dbReference type="GO" id="GO:0006753">
    <property type="term" value="P:nucleoside phosphate metabolic process"/>
    <property type="evidence" value="ECO:0007669"/>
    <property type="project" value="TreeGrafter"/>
</dbReference>
<dbReference type="Gene3D" id="3.90.79.10">
    <property type="entry name" value="Nucleoside Triphosphate Pyrophosphohydrolase"/>
    <property type="match status" value="1"/>
</dbReference>
<dbReference type="AlphaFoldDB" id="A0AAX4JUE8"/>
<dbReference type="PANTHER" id="PTHR11839:SF1">
    <property type="entry name" value="ADP-SUGAR PYROPHOSPHATASE"/>
    <property type="match status" value="1"/>
</dbReference>
<evidence type="ECO:0000256" key="1">
    <source>
        <dbReference type="ARBA" id="ARBA00022801"/>
    </source>
</evidence>
<dbReference type="InterPro" id="IPR015797">
    <property type="entry name" value="NUDIX_hydrolase-like_dom_sf"/>
</dbReference>
<dbReference type="PRINTS" id="PR00502">
    <property type="entry name" value="NUDIXFAMILY"/>
</dbReference>
<dbReference type="PANTHER" id="PTHR11839">
    <property type="entry name" value="UDP/ADP-SUGAR PYROPHOSPHATASE"/>
    <property type="match status" value="1"/>
</dbReference>
<dbReference type="Proteomes" id="UP001355207">
    <property type="component" value="Chromosome 3"/>
</dbReference>
<dbReference type="SUPFAM" id="SSF55811">
    <property type="entry name" value="Nudix"/>
    <property type="match status" value="1"/>
</dbReference>
<keyword evidence="5" id="KW-1185">Reference proteome</keyword>
<comment type="similarity">
    <text evidence="2">Belongs to the Nudix hydrolase family.</text>
</comment>
<evidence type="ECO:0000313" key="5">
    <source>
        <dbReference type="Proteomes" id="UP001355207"/>
    </source>
</evidence>
<accession>A0AAX4JUE8</accession>
<gene>
    <name evidence="4" type="ORF">L201_003027</name>
</gene>
<name>A0AAX4JUE8_9TREE</name>
<dbReference type="EMBL" id="CP144100">
    <property type="protein sequence ID" value="WWC88123.1"/>
    <property type="molecule type" value="Genomic_DNA"/>
</dbReference>
<dbReference type="PROSITE" id="PS51462">
    <property type="entry name" value="NUDIX"/>
    <property type="match status" value="1"/>
</dbReference>
<feature type="domain" description="Nudix hydrolase" evidence="3">
    <location>
        <begin position="85"/>
        <end position="244"/>
    </location>
</feature>
<dbReference type="InterPro" id="IPR020084">
    <property type="entry name" value="NUDIX_hydrolase_CS"/>
</dbReference>
<dbReference type="RefSeq" id="XP_066074886.1">
    <property type="nucleotide sequence ID" value="XM_066218789.1"/>
</dbReference>
<evidence type="ECO:0000313" key="4">
    <source>
        <dbReference type="EMBL" id="WWC88123.1"/>
    </source>
</evidence>
<protein>
    <recommendedName>
        <fullName evidence="3">Nudix hydrolase domain-containing protein</fullName>
    </recommendedName>
</protein>
<dbReference type="GO" id="GO:0047631">
    <property type="term" value="F:ADP-ribose diphosphatase activity"/>
    <property type="evidence" value="ECO:0007669"/>
    <property type="project" value="TreeGrafter"/>
</dbReference>
<keyword evidence="1 2" id="KW-0378">Hydrolase</keyword>
<dbReference type="PROSITE" id="PS00893">
    <property type="entry name" value="NUDIX_BOX"/>
    <property type="match status" value="1"/>
</dbReference>
<dbReference type="GeneID" id="91093698"/>